<dbReference type="Proteomes" id="UP000242861">
    <property type="component" value="Unassembled WGS sequence"/>
</dbReference>
<dbReference type="SUPFAM" id="SSF56281">
    <property type="entry name" value="Metallo-hydrolase/oxidoreductase"/>
    <property type="match status" value="1"/>
</dbReference>
<name>A0A2I0CT99_9PSED</name>
<dbReference type="InterPro" id="IPR035680">
    <property type="entry name" value="Clx_II_MBL"/>
</dbReference>
<keyword evidence="6 7" id="KW-0862">Zinc</keyword>
<comment type="catalytic activity">
    <reaction evidence="1 7">
        <text>an S-(2-hydroxyacyl)glutathione + H2O = a 2-hydroxy carboxylate + glutathione + H(+)</text>
        <dbReference type="Rhea" id="RHEA:21864"/>
        <dbReference type="ChEBI" id="CHEBI:15377"/>
        <dbReference type="ChEBI" id="CHEBI:15378"/>
        <dbReference type="ChEBI" id="CHEBI:57925"/>
        <dbReference type="ChEBI" id="CHEBI:58896"/>
        <dbReference type="ChEBI" id="CHEBI:71261"/>
        <dbReference type="EC" id="3.1.2.6"/>
    </reaction>
</comment>
<reference evidence="10" key="1">
    <citation type="submission" date="2017-12" db="EMBL/GenBank/DDBJ databases">
        <authorList>
            <person name="Yu X.-Y."/>
        </authorList>
    </citation>
    <scope>NUCLEOTIDE SEQUENCE [LARGE SCALE GENOMIC DNA]</scope>
    <source>
        <strain evidence="10">ZYSR67-Z</strain>
    </source>
</reference>
<dbReference type="Pfam" id="PF00753">
    <property type="entry name" value="Lactamase_B"/>
    <property type="match status" value="1"/>
</dbReference>
<feature type="binding site" evidence="7">
    <location>
        <position position="61"/>
    </location>
    <ligand>
        <name>Zn(2+)</name>
        <dbReference type="ChEBI" id="CHEBI:29105"/>
        <label>2</label>
    </ligand>
</feature>
<evidence type="ECO:0000256" key="6">
    <source>
        <dbReference type="ARBA" id="ARBA00022833"/>
    </source>
</evidence>
<gene>
    <name evidence="7 9" type="primary">gloB</name>
    <name evidence="9" type="ORF">CW360_02080</name>
</gene>
<dbReference type="HAMAP" id="MF_01374">
    <property type="entry name" value="Glyoxalase_2"/>
    <property type="match status" value="1"/>
</dbReference>
<evidence type="ECO:0000256" key="4">
    <source>
        <dbReference type="ARBA" id="ARBA00022723"/>
    </source>
</evidence>
<evidence type="ECO:0000256" key="7">
    <source>
        <dbReference type="HAMAP-Rule" id="MF_01374"/>
    </source>
</evidence>
<evidence type="ECO:0000256" key="5">
    <source>
        <dbReference type="ARBA" id="ARBA00022801"/>
    </source>
</evidence>
<comment type="pathway">
    <text evidence="2 7">Secondary metabolite metabolism; methylglyoxal degradation; (R)-lactate from methylglyoxal: step 2/2.</text>
</comment>
<dbReference type="InterPro" id="IPR050110">
    <property type="entry name" value="Glyoxalase_II_hydrolase"/>
</dbReference>
<dbReference type="InterPro" id="IPR032282">
    <property type="entry name" value="HAGH_C"/>
</dbReference>
<dbReference type="InterPro" id="IPR017782">
    <property type="entry name" value="Hydroxyacylglutathione_Hdrlase"/>
</dbReference>
<proteinExistence type="inferred from homology"/>
<comment type="function">
    <text evidence="7">Thiolesterase that catalyzes the hydrolysis of S-D-lactoyl-glutathione to form glutathione and D-lactic acid.</text>
</comment>
<keyword evidence="5 7" id="KW-0378">Hydrolase</keyword>
<evidence type="ECO:0000256" key="3">
    <source>
        <dbReference type="ARBA" id="ARBA00006759"/>
    </source>
</evidence>
<feature type="domain" description="Metallo-beta-lactamase" evidence="8">
    <location>
        <begin position="12"/>
        <end position="173"/>
    </location>
</feature>
<comment type="cofactor">
    <cofactor evidence="7">
        <name>Zn(2+)</name>
        <dbReference type="ChEBI" id="CHEBI:29105"/>
    </cofactor>
    <text evidence="7">Binds 2 Zn(2+) ions per subunit.</text>
</comment>
<dbReference type="AlphaFoldDB" id="A0A2I0CT99"/>
<evidence type="ECO:0000256" key="1">
    <source>
        <dbReference type="ARBA" id="ARBA00001623"/>
    </source>
</evidence>
<keyword evidence="4 7" id="KW-0479">Metal-binding</keyword>
<dbReference type="PANTHER" id="PTHR43705">
    <property type="entry name" value="HYDROXYACYLGLUTATHIONE HYDROLASE"/>
    <property type="match status" value="1"/>
</dbReference>
<dbReference type="GO" id="GO:0019243">
    <property type="term" value="P:methylglyoxal catabolic process to D-lactate via S-lactoyl-glutathione"/>
    <property type="evidence" value="ECO:0007669"/>
    <property type="project" value="UniProtKB-UniRule"/>
</dbReference>
<dbReference type="InterPro" id="IPR001279">
    <property type="entry name" value="Metallo-B-lactamas"/>
</dbReference>
<comment type="caution">
    <text evidence="9">The sequence shown here is derived from an EMBL/GenBank/DDBJ whole genome shotgun (WGS) entry which is preliminary data.</text>
</comment>
<dbReference type="EC" id="3.1.2.6" evidence="7"/>
<feature type="binding site" evidence="7">
    <location>
        <position position="56"/>
    </location>
    <ligand>
        <name>Zn(2+)</name>
        <dbReference type="ChEBI" id="CHEBI:29105"/>
        <label>1</label>
    </ligand>
</feature>
<protein>
    <recommendedName>
        <fullName evidence="7">Hydroxyacylglutathione hydrolase</fullName>
        <ecNumber evidence="7">3.1.2.6</ecNumber>
    </recommendedName>
    <alternativeName>
        <fullName evidence="7">Glyoxalase II</fullName>
        <shortName evidence="7">Glx II</shortName>
    </alternativeName>
</protein>
<dbReference type="PIRSF" id="PIRSF005457">
    <property type="entry name" value="Glx"/>
    <property type="match status" value="1"/>
</dbReference>
<dbReference type="GO" id="GO:0046872">
    <property type="term" value="F:metal ion binding"/>
    <property type="evidence" value="ECO:0007669"/>
    <property type="project" value="UniProtKB-KW"/>
</dbReference>
<accession>A0A2I0CT99</accession>
<feature type="binding site" evidence="7">
    <location>
        <position position="112"/>
    </location>
    <ligand>
        <name>Zn(2+)</name>
        <dbReference type="ChEBI" id="CHEBI:29105"/>
        <label>1</label>
    </ligand>
</feature>
<evidence type="ECO:0000259" key="8">
    <source>
        <dbReference type="SMART" id="SM00849"/>
    </source>
</evidence>
<dbReference type="UniPathway" id="UPA00619">
    <property type="reaction ID" value="UER00676"/>
</dbReference>
<dbReference type="NCBIfam" id="TIGR03413">
    <property type="entry name" value="GSH_gloB"/>
    <property type="match status" value="1"/>
</dbReference>
<dbReference type="PANTHER" id="PTHR43705:SF1">
    <property type="entry name" value="HYDROXYACYLGLUTATHIONE HYDROLASE GLOB"/>
    <property type="match status" value="1"/>
</dbReference>
<evidence type="ECO:0000256" key="2">
    <source>
        <dbReference type="ARBA" id="ARBA00004963"/>
    </source>
</evidence>
<comment type="similarity">
    <text evidence="3 7">Belongs to the metallo-beta-lactamase superfamily. Glyoxalase II family.</text>
</comment>
<dbReference type="SMART" id="SM00849">
    <property type="entry name" value="Lactamase_B"/>
    <property type="match status" value="1"/>
</dbReference>
<dbReference type="Pfam" id="PF16123">
    <property type="entry name" value="HAGH_C"/>
    <property type="match status" value="1"/>
</dbReference>
<feature type="binding site" evidence="7">
    <location>
        <position position="60"/>
    </location>
    <ligand>
        <name>Zn(2+)</name>
        <dbReference type="ChEBI" id="CHEBI:29105"/>
        <label>2</label>
    </ligand>
</feature>
<feature type="binding site" evidence="7">
    <location>
        <position position="135"/>
    </location>
    <ligand>
        <name>Zn(2+)</name>
        <dbReference type="ChEBI" id="CHEBI:29105"/>
        <label>1</label>
    </ligand>
</feature>
<dbReference type="CDD" id="cd07723">
    <property type="entry name" value="hydroxyacylglutathione_hydrolase_MBL-fold"/>
    <property type="match status" value="1"/>
</dbReference>
<feature type="binding site" evidence="7">
    <location>
        <position position="58"/>
    </location>
    <ligand>
        <name>Zn(2+)</name>
        <dbReference type="ChEBI" id="CHEBI:29105"/>
        <label>1</label>
    </ligand>
</feature>
<feature type="binding site" evidence="7">
    <location>
        <position position="135"/>
    </location>
    <ligand>
        <name>Zn(2+)</name>
        <dbReference type="ChEBI" id="CHEBI:29105"/>
        <label>2</label>
    </ligand>
</feature>
<organism evidence="9 10">
    <name type="scientific">Pseudomonas fluvialis</name>
    <dbReference type="NCBI Taxonomy" id="1793966"/>
    <lineage>
        <taxon>Bacteria</taxon>
        <taxon>Pseudomonadati</taxon>
        <taxon>Pseudomonadota</taxon>
        <taxon>Gammaproteobacteria</taxon>
        <taxon>Pseudomonadales</taxon>
        <taxon>Pseudomonadaceae</taxon>
        <taxon>Pseudomonas</taxon>
    </lineage>
</organism>
<evidence type="ECO:0000313" key="9">
    <source>
        <dbReference type="EMBL" id="PKF72532.1"/>
    </source>
</evidence>
<dbReference type="EMBL" id="PIYS01000003">
    <property type="protein sequence ID" value="PKF72532.1"/>
    <property type="molecule type" value="Genomic_DNA"/>
</dbReference>
<comment type="subunit">
    <text evidence="7">Monomer.</text>
</comment>
<dbReference type="GO" id="GO:0004416">
    <property type="term" value="F:hydroxyacylglutathione hydrolase activity"/>
    <property type="evidence" value="ECO:0007669"/>
    <property type="project" value="UniProtKB-UniRule"/>
</dbReference>
<feature type="binding site" evidence="7">
    <location>
        <position position="173"/>
    </location>
    <ligand>
        <name>Zn(2+)</name>
        <dbReference type="ChEBI" id="CHEBI:29105"/>
        <label>2</label>
    </ligand>
</feature>
<dbReference type="InterPro" id="IPR036866">
    <property type="entry name" value="RibonucZ/Hydroxyglut_hydro"/>
</dbReference>
<dbReference type="Gene3D" id="3.60.15.10">
    <property type="entry name" value="Ribonuclease Z/Hydroxyacylglutathione hydrolase-like"/>
    <property type="match status" value="1"/>
</dbReference>
<dbReference type="RefSeq" id="WP_101192578.1">
    <property type="nucleotide sequence ID" value="NZ_PIYS01000003.1"/>
</dbReference>
<evidence type="ECO:0000313" key="10">
    <source>
        <dbReference type="Proteomes" id="UP000242861"/>
    </source>
</evidence>
<sequence length="261" mass="29133">MLSIEPLAAFNDNYIWLLADAEQQRCAVIDPGDASPVLAWLDAHPGWRLEQIFITHHHADHVAGCRALQATSAARIHGPAGERLPVCDQWLHDGDQLTLLDRPVQVLHVPGHTLGHIALYCPRQDNQPPLLFCGDTLFAAGCGRLFEGSPAQMLASLKRLASLDDDCLVYCTHEYTLSNLRFALAVEPSNPHLQVWQERVTAQRQAGLCSLPSRIDEEKAGNPFLRCLQPEIRQQLEQRAGRTALDEVELFATLRAWKDVF</sequence>